<organism evidence="1 3">
    <name type="scientific">Sulfuracidifex tepidarius</name>
    <dbReference type="NCBI Taxonomy" id="1294262"/>
    <lineage>
        <taxon>Archaea</taxon>
        <taxon>Thermoproteota</taxon>
        <taxon>Thermoprotei</taxon>
        <taxon>Sulfolobales</taxon>
        <taxon>Sulfolobaceae</taxon>
        <taxon>Sulfuracidifex</taxon>
    </lineage>
</organism>
<dbReference type="EMBL" id="AP018930">
    <property type="protein sequence ID" value="BBG28202.1"/>
    <property type="molecule type" value="Genomic_DNA"/>
</dbReference>
<reference evidence="1 3" key="2">
    <citation type="journal article" date="2020" name="Int. J. Syst. Evol. Microbiol.">
        <title>Sulfuracidifex tepidarius gen. nov., sp. nov. and transfer of Sulfolobus metallicus Huber and Stetter 1992 to the genus Sulfuracidifex as Sulfuracidifex metallicus comb. nov.</title>
        <authorList>
            <person name="Itoh T."/>
            <person name="Miura T."/>
            <person name="Sakai H.D."/>
            <person name="Kato S."/>
            <person name="Ohkuma M."/>
            <person name="Takashina T."/>
        </authorList>
    </citation>
    <scope>NUCLEOTIDE SEQUENCE [LARGE SCALE GENOMIC DNA]</scope>
    <source>
        <strain evidence="1 3">IC-006</strain>
        <strain evidence="2">IC-007</strain>
    </source>
</reference>
<evidence type="ECO:0000313" key="2">
    <source>
        <dbReference type="EMBL" id="BBG28202.1"/>
    </source>
</evidence>
<reference evidence="4" key="1">
    <citation type="submission" date="2018-09" db="EMBL/GenBank/DDBJ databases">
        <title>Complete Genome Sequencing of Sulfolobus sp. JCM 16834.</title>
        <authorList>
            <person name="Kato S."/>
            <person name="Itoh T."/>
            <person name="Ohkuma M."/>
        </authorList>
    </citation>
    <scope>NUCLEOTIDE SEQUENCE [LARGE SCALE GENOMIC DNA]</scope>
    <source>
        <strain evidence="4">IC-007</strain>
    </source>
</reference>
<evidence type="ECO:0008006" key="5">
    <source>
        <dbReference type="Google" id="ProtNLM"/>
    </source>
</evidence>
<dbReference type="Proteomes" id="UP000325030">
    <property type="component" value="Chromosome"/>
</dbReference>
<evidence type="ECO:0000313" key="3">
    <source>
        <dbReference type="Proteomes" id="UP000322983"/>
    </source>
</evidence>
<evidence type="ECO:0000313" key="4">
    <source>
        <dbReference type="Proteomes" id="UP000325030"/>
    </source>
</evidence>
<accession>A0A510DZX2</accession>
<dbReference type="STRING" id="1294262.GCA_001316085_00690"/>
<dbReference type="EMBL" id="AP018929">
    <property type="protein sequence ID" value="BBG25408.1"/>
    <property type="molecule type" value="Genomic_DNA"/>
</dbReference>
<dbReference type="Proteomes" id="UP000322983">
    <property type="component" value="Chromosome"/>
</dbReference>
<name>A0A510DZX2_9CREN</name>
<evidence type="ECO:0000313" key="1">
    <source>
        <dbReference type="EMBL" id="BBG25408.1"/>
    </source>
</evidence>
<dbReference type="OrthoDB" id="57106at2157"/>
<dbReference type="AlphaFoldDB" id="A0A510DZX2"/>
<dbReference type="KEGG" id="step:IC006_2744"/>
<dbReference type="RefSeq" id="WP_054845246.1">
    <property type="nucleotide sequence ID" value="NZ_AP018929.1"/>
</dbReference>
<protein>
    <recommendedName>
        <fullName evidence="5">Succinate dehydrogenase subunit D</fullName>
    </recommendedName>
</protein>
<dbReference type="GeneID" id="41719028"/>
<keyword evidence="3" id="KW-1185">Reference proteome</keyword>
<accession>A0A510E6P8</accession>
<gene>
    <name evidence="1" type="ORF">IC006_2744</name>
    <name evidence="2" type="ORF">IC007_2758</name>
</gene>
<sequence>MNVNEIAEVISSIGGQLKGWKEVSERPGKAPFAKESEYEIPNLITGKIHLRNNGDLYVFVVSKDVFNWKNRVKELKLKGEVVDAAGGMMWITENRKEDLLDDLKYLRNFLENLRTAAQQKH</sequence>
<proteinExistence type="predicted"/>